<protein>
    <recommendedName>
        <fullName evidence="7">Fungal N-terminal domain-containing protein</fullName>
    </recommendedName>
</protein>
<evidence type="ECO:0000256" key="3">
    <source>
        <dbReference type="PROSITE-ProRule" id="PRU00023"/>
    </source>
</evidence>
<evidence type="ECO:0008006" key="7">
    <source>
        <dbReference type="Google" id="ProtNLM"/>
    </source>
</evidence>
<dbReference type="InterPro" id="IPR011990">
    <property type="entry name" value="TPR-like_helical_dom_sf"/>
</dbReference>
<evidence type="ECO:0000256" key="4">
    <source>
        <dbReference type="SAM" id="MobiDB-lite"/>
    </source>
</evidence>
<name>A0AAE0TN60_9PEZI</name>
<dbReference type="Pfam" id="PF00023">
    <property type="entry name" value="Ank"/>
    <property type="match status" value="1"/>
</dbReference>
<sequence length="961" mass="105620">MADPITAIGTASAALQIAQMALQTGSYLCKLAKAISKVEQTISSLGAEAIAVSNACNLINQEIEGVLPAQGVDGNSKYDEDGSLWKSVTLQLVATRNTVRDLRAIVGEDDNESKDFFQRARKQIHLDRNKDGLAAIQHRLHVHTQSLQMALQMVNIKVAYLAPKIVTDDLGDKIEDLKMGIQTLQSEYQLSGQKGMTPSEVELIQCAKDIMRSGKTLCEESSAGGDMQSGEKAARLNKLVAEWTVDVESLRRDTERSAFSDAETQIPSILSGDDLPLTSAVLTTPIDQDEDDRLCQNTDETDDEEDDFSLEIAQAALEQGQQAFDQEDWREAEALLKEALSTLKTLSPKHRTGCDIFELEYRLTVCAYHTREPAIAKEALMSLVGQTPTSDEQKARIYDAAHLLAQLHLREGELEPARMTCESTLKARSKLLGRTHDSYLESLALMAHVHFVQGNAPRAKVLMGMIPEPRRTALRESLQVLPTPRSPMVLGDVDVGSIAETLDSQSTTIQQSANVRSDSLPDLPTERLDSGMSLHFSESRHGSRDSRTNEYTFEKVNSLEPVHLHTVATQSDKVVEAGGLKSERFDRTDSIITQGITPSVASSVDRSAREVILTHVGREPRGMLERAICGGDLELALSVITTDDQMAVSRDSFALHYAACFGDLEVAAALLKQGWKVNSVVRTKATMRYAPLDLAMATRRPLMVRLLLEHGAELVSGRPNGYGGDVRNCYPFAIWLEKPWCTAFPATESSDMIACIAHALDHGWVIDQPIGFCEDNAEPTGFKDDSGVYTCTLLRQIVRNPQVGTMVRCTLVDFLLKHRASPLDTLHRGQTILHTAIWYNRPDVIPVLLKNNAEVQLAQRCNLDKLVSSGEEDALCLAVRLAASKRTGAATVKALLTAGAKVSSKNKVRAADVPASLQRQETKQKLKNMLKRDFMVSVTPLEIAQASGSTQLMRIMQEHIH</sequence>
<dbReference type="InterPro" id="IPR050745">
    <property type="entry name" value="Multifunctional_regulatory"/>
</dbReference>
<dbReference type="SUPFAM" id="SSF48403">
    <property type="entry name" value="Ankyrin repeat"/>
    <property type="match status" value="1"/>
</dbReference>
<feature type="compositionally biased region" description="Polar residues" evidence="4">
    <location>
        <begin position="505"/>
        <end position="517"/>
    </location>
</feature>
<dbReference type="InterPro" id="IPR002110">
    <property type="entry name" value="Ankyrin_rpt"/>
</dbReference>
<evidence type="ECO:0000313" key="6">
    <source>
        <dbReference type="Proteomes" id="UP001274830"/>
    </source>
</evidence>
<accession>A0AAE0TN60</accession>
<dbReference type="EMBL" id="JAUTXT010000072">
    <property type="protein sequence ID" value="KAK3669769.1"/>
    <property type="molecule type" value="Genomic_DNA"/>
</dbReference>
<dbReference type="PROSITE" id="PS50088">
    <property type="entry name" value="ANK_REPEAT"/>
    <property type="match status" value="2"/>
</dbReference>
<dbReference type="Gene3D" id="1.25.40.10">
    <property type="entry name" value="Tetratricopeptide repeat domain"/>
    <property type="match status" value="1"/>
</dbReference>
<dbReference type="PANTHER" id="PTHR24189">
    <property type="entry name" value="MYOTROPHIN"/>
    <property type="match status" value="1"/>
</dbReference>
<evidence type="ECO:0000256" key="2">
    <source>
        <dbReference type="ARBA" id="ARBA00023043"/>
    </source>
</evidence>
<dbReference type="PROSITE" id="PS50297">
    <property type="entry name" value="ANK_REP_REGION"/>
    <property type="match status" value="1"/>
</dbReference>
<feature type="repeat" description="ANK" evidence="3">
    <location>
        <begin position="828"/>
        <end position="860"/>
    </location>
</feature>
<dbReference type="SMART" id="SM00248">
    <property type="entry name" value="ANK"/>
    <property type="match status" value="4"/>
</dbReference>
<comment type="caution">
    <text evidence="5">The sequence shown here is derived from an EMBL/GenBank/DDBJ whole genome shotgun (WGS) entry which is preliminary data.</text>
</comment>
<gene>
    <name evidence="5" type="ORF">LTR78_010342</name>
</gene>
<dbReference type="InterPro" id="IPR036770">
    <property type="entry name" value="Ankyrin_rpt-contain_sf"/>
</dbReference>
<proteinExistence type="predicted"/>
<dbReference type="AlphaFoldDB" id="A0AAE0TN60"/>
<evidence type="ECO:0000313" key="5">
    <source>
        <dbReference type="EMBL" id="KAK3669769.1"/>
    </source>
</evidence>
<reference evidence="5" key="1">
    <citation type="submission" date="2023-07" db="EMBL/GenBank/DDBJ databases">
        <title>Black Yeasts Isolated from many extreme environments.</title>
        <authorList>
            <person name="Coleine C."/>
            <person name="Stajich J.E."/>
            <person name="Selbmann L."/>
        </authorList>
    </citation>
    <scope>NUCLEOTIDE SEQUENCE</scope>
    <source>
        <strain evidence="5">CCFEE 5485</strain>
    </source>
</reference>
<dbReference type="Gene3D" id="1.25.40.20">
    <property type="entry name" value="Ankyrin repeat-containing domain"/>
    <property type="match status" value="2"/>
</dbReference>
<feature type="region of interest" description="Disordered" evidence="4">
    <location>
        <begin position="505"/>
        <end position="528"/>
    </location>
</feature>
<feature type="repeat" description="ANK" evidence="3">
    <location>
        <begin position="650"/>
        <end position="682"/>
    </location>
</feature>
<keyword evidence="2 3" id="KW-0040">ANK repeat</keyword>
<keyword evidence="1" id="KW-0677">Repeat</keyword>
<organism evidence="5 6">
    <name type="scientific">Recurvomyces mirabilis</name>
    <dbReference type="NCBI Taxonomy" id="574656"/>
    <lineage>
        <taxon>Eukaryota</taxon>
        <taxon>Fungi</taxon>
        <taxon>Dikarya</taxon>
        <taxon>Ascomycota</taxon>
        <taxon>Pezizomycotina</taxon>
        <taxon>Dothideomycetes</taxon>
        <taxon>Dothideomycetidae</taxon>
        <taxon>Mycosphaerellales</taxon>
        <taxon>Teratosphaeriaceae</taxon>
        <taxon>Recurvomyces</taxon>
    </lineage>
</organism>
<dbReference type="SUPFAM" id="SSF48452">
    <property type="entry name" value="TPR-like"/>
    <property type="match status" value="1"/>
</dbReference>
<keyword evidence="6" id="KW-1185">Reference proteome</keyword>
<evidence type="ECO:0000256" key="1">
    <source>
        <dbReference type="ARBA" id="ARBA00022737"/>
    </source>
</evidence>
<dbReference type="Proteomes" id="UP001274830">
    <property type="component" value="Unassembled WGS sequence"/>
</dbReference>
<dbReference type="PANTHER" id="PTHR24189:SF50">
    <property type="entry name" value="ANKYRIN REPEAT AND SOCS BOX PROTEIN 2"/>
    <property type="match status" value="1"/>
</dbReference>